<proteinExistence type="inferred from homology"/>
<organism evidence="7 8">
    <name type="scientific">Plectosphaerella plurivora</name>
    <dbReference type="NCBI Taxonomy" id="936078"/>
    <lineage>
        <taxon>Eukaryota</taxon>
        <taxon>Fungi</taxon>
        <taxon>Dikarya</taxon>
        <taxon>Ascomycota</taxon>
        <taxon>Pezizomycotina</taxon>
        <taxon>Sordariomycetes</taxon>
        <taxon>Hypocreomycetidae</taxon>
        <taxon>Glomerellales</taxon>
        <taxon>Plectosphaerellaceae</taxon>
        <taxon>Plectosphaerella</taxon>
    </lineage>
</organism>
<dbReference type="Pfam" id="PF08031">
    <property type="entry name" value="BBE"/>
    <property type="match status" value="1"/>
</dbReference>
<dbReference type="Proteomes" id="UP000770015">
    <property type="component" value="Unassembled WGS sequence"/>
</dbReference>
<dbReference type="EMBL" id="JAGSXJ010000031">
    <property type="protein sequence ID" value="KAH6669675.1"/>
    <property type="molecule type" value="Genomic_DNA"/>
</dbReference>
<dbReference type="InterPro" id="IPR012951">
    <property type="entry name" value="BBE"/>
</dbReference>
<evidence type="ECO:0000256" key="3">
    <source>
        <dbReference type="ARBA" id="ARBA00022630"/>
    </source>
</evidence>
<dbReference type="PANTHER" id="PTHR42973">
    <property type="entry name" value="BINDING OXIDOREDUCTASE, PUTATIVE (AFU_ORTHOLOGUE AFUA_1G17690)-RELATED"/>
    <property type="match status" value="1"/>
</dbReference>
<accession>A0A9P8V2W0</accession>
<dbReference type="GO" id="GO:0016491">
    <property type="term" value="F:oxidoreductase activity"/>
    <property type="evidence" value="ECO:0007669"/>
    <property type="project" value="UniProtKB-KW"/>
</dbReference>
<evidence type="ECO:0000256" key="1">
    <source>
        <dbReference type="ARBA" id="ARBA00001974"/>
    </source>
</evidence>
<dbReference type="InterPro" id="IPR016166">
    <property type="entry name" value="FAD-bd_PCMH"/>
</dbReference>
<dbReference type="PANTHER" id="PTHR42973:SF39">
    <property type="entry name" value="FAD-BINDING PCMH-TYPE DOMAIN-CONTAINING PROTEIN"/>
    <property type="match status" value="1"/>
</dbReference>
<keyword evidence="5" id="KW-0560">Oxidoreductase</keyword>
<reference evidence="7" key="1">
    <citation type="journal article" date="2021" name="Nat. Commun.">
        <title>Genetic determinants of endophytism in the Arabidopsis root mycobiome.</title>
        <authorList>
            <person name="Mesny F."/>
            <person name="Miyauchi S."/>
            <person name="Thiergart T."/>
            <person name="Pickel B."/>
            <person name="Atanasova L."/>
            <person name="Karlsson M."/>
            <person name="Huettel B."/>
            <person name="Barry K.W."/>
            <person name="Haridas S."/>
            <person name="Chen C."/>
            <person name="Bauer D."/>
            <person name="Andreopoulos W."/>
            <person name="Pangilinan J."/>
            <person name="LaButti K."/>
            <person name="Riley R."/>
            <person name="Lipzen A."/>
            <person name="Clum A."/>
            <person name="Drula E."/>
            <person name="Henrissat B."/>
            <person name="Kohler A."/>
            <person name="Grigoriev I.V."/>
            <person name="Martin F.M."/>
            <person name="Hacquard S."/>
        </authorList>
    </citation>
    <scope>NUCLEOTIDE SEQUENCE</scope>
    <source>
        <strain evidence="7">MPI-SDFR-AT-0117</strain>
    </source>
</reference>
<gene>
    <name evidence="7" type="ORF">F5X68DRAFT_249108</name>
</gene>
<dbReference type="GO" id="GO:0071949">
    <property type="term" value="F:FAD binding"/>
    <property type="evidence" value="ECO:0007669"/>
    <property type="project" value="InterPro"/>
</dbReference>
<keyword evidence="3" id="KW-0285">Flavoprotein</keyword>
<dbReference type="Gene3D" id="3.30.465.10">
    <property type="match status" value="1"/>
</dbReference>
<dbReference type="InterPro" id="IPR006094">
    <property type="entry name" value="Oxid_FAD_bind_N"/>
</dbReference>
<dbReference type="AlphaFoldDB" id="A0A9P8V2W0"/>
<dbReference type="SUPFAM" id="SSF56176">
    <property type="entry name" value="FAD-binding/transporter-associated domain-like"/>
    <property type="match status" value="1"/>
</dbReference>
<dbReference type="InterPro" id="IPR050416">
    <property type="entry name" value="FAD-linked_Oxidoreductase"/>
</dbReference>
<dbReference type="PROSITE" id="PS51387">
    <property type="entry name" value="FAD_PCMH"/>
    <property type="match status" value="1"/>
</dbReference>
<comment type="similarity">
    <text evidence="2">Belongs to the oxygen-dependent FAD-linked oxidoreductase family.</text>
</comment>
<dbReference type="OrthoDB" id="415825at2759"/>
<keyword evidence="4" id="KW-0274">FAD</keyword>
<evidence type="ECO:0000256" key="4">
    <source>
        <dbReference type="ARBA" id="ARBA00022827"/>
    </source>
</evidence>
<evidence type="ECO:0000313" key="8">
    <source>
        <dbReference type="Proteomes" id="UP000770015"/>
    </source>
</evidence>
<feature type="domain" description="FAD-binding PCMH-type" evidence="6">
    <location>
        <begin position="72"/>
        <end position="251"/>
    </location>
</feature>
<evidence type="ECO:0000256" key="2">
    <source>
        <dbReference type="ARBA" id="ARBA00005466"/>
    </source>
</evidence>
<evidence type="ECO:0000259" key="6">
    <source>
        <dbReference type="PROSITE" id="PS51387"/>
    </source>
</evidence>
<protein>
    <submittedName>
        <fullName evidence="7">6-hydroxy-D-nicotine oxidase</fullName>
    </submittedName>
</protein>
<evidence type="ECO:0000256" key="5">
    <source>
        <dbReference type="ARBA" id="ARBA00023002"/>
    </source>
</evidence>
<evidence type="ECO:0000313" key="7">
    <source>
        <dbReference type="EMBL" id="KAH6669675.1"/>
    </source>
</evidence>
<keyword evidence="8" id="KW-1185">Reference proteome</keyword>
<comment type="caution">
    <text evidence="7">The sequence shown here is derived from an EMBL/GenBank/DDBJ whole genome shotgun (WGS) entry which is preliminary data.</text>
</comment>
<dbReference type="InterPro" id="IPR036318">
    <property type="entry name" value="FAD-bd_PCMH-like_sf"/>
</dbReference>
<sequence>MTESLRNPGTVAVFAAGALVGALTTAAVAYHTTSFGRQPSSVETALAASGVPFIAPGTKGWAKATQRFNQRLEPVIPLIVVRPLTTKQVQQAVAIAAAHGLKVSVKSGGHSYANYGLGEDGGMVIHLDQMHGVTLNPDNTASIRGGSRLGHVATELYRQGKRGISHGSCPSRELTGHIVGLAGHALHGGYGFSSNKHGLTLDWITGMDVVLADGSLVHASQQENSDLFWAMRGAGSSFGIAVRFNVNTFPVPEQLSWMNIRVGIGRDRAVALAGLKEWQEYVERGVPEDMTIRLFLSDNPSAGVLLEAMYFGTPEKARAVLEPLTEPLELDWDAARNSHGKGNWPEHVAAFNDRSDGLVDIKGADYSQARPTDHDQVDHHYASSLMTRRIPDTALEAFVDYWFDVGQTDARGDWWIQMDTYGGKHSGITRALGGPTSFPHRDKTWLFQFFDRTGSQPDYNKTYAFLNGFMDTIKDNMPAGDWGRYANYADSQLGRAEALEQYYADSLPRLRTVKAMYDPEDVFHSPQSVDLSKTAVEEK</sequence>
<name>A0A9P8V2W0_9PEZI</name>
<comment type="cofactor">
    <cofactor evidence="1">
        <name>FAD</name>
        <dbReference type="ChEBI" id="CHEBI:57692"/>
    </cofactor>
</comment>
<dbReference type="Pfam" id="PF01565">
    <property type="entry name" value="FAD_binding_4"/>
    <property type="match status" value="1"/>
</dbReference>
<dbReference type="Gene3D" id="3.40.462.20">
    <property type="match status" value="1"/>
</dbReference>
<dbReference type="InterPro" id="IPR016169">
    <property type="entry name" value="FAD-bd_PCMH_sub2"/>
</dbReference>